<dbReference type="Proteomes" id="UP000178444">
    <property type="component" value="Unassembled WGS sequence"/>
</dbReference>
<organism evidence="2 3">
    <name type="scientific">Candidatus Yanofskybacteria bacterium RIFCSPLOWO2_01_FULL_49_17</name>
    <dbReference type="NCBI Taxonomy" id="1802700"/>
    <lineage>
        <taxon>Bacteria</taxon>
        <taxon>Candidatus Yanofskyibacteriota</taxon>
    </lineage>
</organism>
<evidence type="ECO:0000259" key="1">
    <source>
        <dbReference type="Pfam" id="PF00534"/>
    </source>
</evidence>
<gene>
    <name evidence="2" type="ORF">A2941_00655</name>
</gene>
<proteinExistence type="predicted"/>
<dbReference type="InterPro" id="IPR001296">
    <property type="entry name" value="Glyco_trans_1"/>
</dbReference>
<dbReference type="PANTHER" id="PTHR12526">
    <property type="entry name" value="GLYCOSYLTRANSFERASE"/>
    <property type="match status" value="1"/>
</dbReference>
<protein>
    <recommendedName>
        <fullName evidence="1">Glycosyl transferase family 1 domain-containing protein</fullName>
    </recommendedName>
</protein>
<dbReference type="GO" id="GO:0016757">
    <property type="term" value="F:glycosyltransferase activity"/>
    <property type="evidence" value="ECO:0007669"/>
    <property type="project" value="InterPro"/>
</dbReference>
<comment type="caution">
    <text evidence="2">The sequence shown here is derived from an EMBL/GenBank/DDBJ whole genome shotgun (WGS) entry which is preliminary data.</text>
</comment>
<evidence type="ECO:0000313" key="2">
    <source>
        <dbReference type="EMBL" id="OGN27845.1"/>
    </source>
</evidence>
<sequence length="377" mass="42376">MKLLMITGDRALVAGKHGAFYNTLEEFHKYWDRIDIVCPKVSKLKIKNLKLFDNVFIHPSPWPLLFQPFWIFYQGFQILKTSGYSLAANNYLMTVHEYPPFYNGIGAKLVHLFTGVPYILEIMHIPGLPQAAGPKETIYRWLTRFFIGFDAQSARAVRVINRKQTKKYLTAAGVPESKIIYIPAFYIDLDIFKPVPANTRFDLVYAARLEANKGIQNLVKAVSILKKDKPSISLLVIGSGPLRSRTEKDIKKLGLRDNVIFSGWLKDQSAVAQAMNKARIFVNPSLNEGGPRVALEAMACGLPVVTTRVGVMLDIIRDGENGIFCGWEPESIAEAVAGLLKDDDLQKKLKSAGPETVKIFSRKELVKNYADELMKLI</sequence>
<dbReference type="CDD" id="cd03801">
    <property type="entry name" value="GT4_PimA-like"/>
    <property type="match status" value="1"/>
</dbReference>
<dbReference type="PANTHER" id="PTHR12526:SF630">
    <property type="entry name" value="GLYCOSYLTRANSFERASE"/>
    <property type="match status" value="1"/>
</dbReference>
<dbReference type="Gene3D" id="3.40.50.2000">
    <property type="entry name" value="Glycogen Phosphorylase B"/>
    <property type="match status" value="2"/>
</dbReference>
<dbReference type="SUPFAM" id="SSF53756">
    <property type="entry name" value="UDP-Glycosyltransferase/glycogen phosphorylase"/>
    <property type="match status" value="1"/>
</dbReference>
<dbReference type="EMBL" id="MGKO01000006">
    <property type="protein sequence ID" value="OGN27845.1"/>
    <property type="molecule type" value="Genomic_DNA"/>
</dbReference>
<reference evidence="2 3" key="1">
    <citation type="journal article" date="2016" name="Nat. Commun.">
        <title>Thousands of microbial genomes shed light on interconnected biogeochemical processes in an aquifer system.</title>
        <authorList>
            <person name="Anantharaman K."/>
            <person name="Brown C.T."/>
            <person name="Hug L.A."/>
            <person name="Sharon I."/>
            <person name="Castelle C.J."/>
            <person name="Probst A.J."/>
            <person name="Thomas B.C."/>
            <person name="Singh A."/>
            <person name="Wilkins M.J."/>
            <person name="Karaoz U."/>
            <person name="Brodie E.L."/>
            <person name="Williams K.H."/>
            <person name="Hubbard S.S."/>
            <person name="Banfield J.F."/>
        </authorList>
    </citation>
    <scope>NUCLEOTIDE SEQUENCE [LARGE SCALE GENOMIC DNA]</scope>
</reference>
<dbReference type="Pfam" id="PF00534">
    <property type="entry name" value="Glycos_transf_1"/>
    <property type="match status" value="1"/>
</dbReference>
<feature type="domain" description="Glycosyl transferase family 1" evidence="1">
    <location>
        <begin position="191"/>
        <end position="354"/>
    </location>
</feature>
<dbReference type="AlphaFoldDB" id="A0A1F8GQZ9"/>
<accession>A0A1F8GQZ9</accession>
<evidence type="ECO:0000313" key="3">
    <source>
        <dbReference type="Proteomes" id="UP000178444"/>
    </source>
</evidence>
<name>A0A1F8GQZ9_9BACT</name>